<evidence type="ECO:0000313" key="3">
    <source>
        <dbReference type="Proteomes" id="UP000472676"/>
    </source>
</evidence>
<gene>
    <name evidence="2" type="ORF">G7Y85_03510</name>
</gene>
<evidence type="ECO:0000256" key="1">
    <source>
        <dbReference type="SAM" id="SignalP"/>
    </source>
</evidence>
<dbReference type="RefSeq" id="WP_166251687.1">
    <property type="nucleotide sequence ID" value="NZ_JAAMOW010000001.1"/>
</dbReference>
<sequence>MRASKLALAALSFFAMPAFAAGDPDAPSYENGSVWDFTEVKTVDGHFDDYMNWLATQWKAQEEAVKKEGLIKSYKVLVVMDPRDGEGDLMLAVEYPNMAVFDRTVAEQYATQKKIFGSLAKASKEQAERGSIRTIKADYMMREVILK</sequence>
<name>A0A6M2BP25_9GAMM</name>
<proteinExistence type="predicted"/>
<reference evidence="2 3" key="1">
    <citation type="journal article" date="2014" name="Int. J. Syst. Evol. Microbiol.">
        <title>Solimonas terrae sp. nov., isolated from soil.</title>
        <authorList>
            <person name="Kim S.J."/>
            <person name="Moon J.Y."/>
            <person name="Weon H.Y."/>
            <person name="Ahn J.H."/>
            <person name="Chen W.M."/>
            <person name="Kwon S.W."/>
        </authorList>
    </citation>
    <scope>NUCLEOTIDE SEQUENCE [LARGE SCALE GENOMIC DNA]</scope>
    <source>
        <strain evidence="2 3">KIS83-12</strain>
    </source>
</reference>
<keyword evidence="1" id="KW-0732">Signal</keyword>
<comment type="caution">
    <text evidence="2">The sequence shown here is derived from an EMBL/GenBank/DDBJ whole genome shotgun (WGS) entry which is preliminary data.</text>
</comment>
<protein>
    <recommendedName>
        <fullName evidence="4">DUF1330 domain-containing protein</fullName>
    </recommendedName>
</protein>
<evidence type="ECO:0008006" key="4">
    <source>
        <dbReference type="Google" id="ProtNLM"/>
    </source>
</evidence>
<dbReference type="EMBL" id="JAAMOW010000001">
    <property type="protein sequence ID" value="NGY03819.1"/>
    <property type="molecule type" value="Genomic_DNA"/>
</dbReference>
<keyword evidence="3" id="KW-1185">Reference proteome</keyword>
<feature type="chain" id="PRO_5026888694" description="DUF1330 domain-containing protein" evidence="1">
    <location>
        <begin position="21"/>
        <end position="147"/>
    </location>
</feature>
<organism evidence="2 3">
    <name type="scientific">Solimonas terrae</name>
    <dbReference type="NCBI Taxonomy" id="1396819"/>
    <lineage>
        <taxon>Bacteria</taxon>
        <taxon>Pseudomonadati</taxon>
        <taxon>Pseudomonadota</taxon>
        <taxon>Gammaproteobacteria</taxon>
        <taxon>Nevskiales</taxon>
        <taxon>Nevskiaceae</taxon>
        <taxon>Solimonas</taxon>
    </lineage>
</organism>
<evidence type="ECO:0000313" key="2">
    <source>
        <dbReference type="EMBL" id="NGY03819.1"/>
    </source>
</evidence>
<dbReference type="AlphaFoldDB" id="A0A6M2BP25"/>
<accession>A0A6M2BP25</accession>
<feature type="signal peptide" evidence="1">
    <location>
        <begin position="1"/>
        <end position="20"/>
    </location>
</feature>
<dbReference type="Proteomes" id="UP000472676">
    <property type="component" value="Unassembled WGS sequence"/>
</dbReference>